<name>A0A4U0P0E0_9SPHI</name>
<dbReference type="EMBL" id="SUME01000004">
    <property type="protein sequence ID" value="TJZ60671.1"/>
    <property type="molecule type" value="Genomic_DNA"/>
</dbReference>
<comment type="caution">
    <text evidence="4">The sequence shown here is derived from an EMBL/GenBank/DDBJ whole genome shotgun (WGS) entry which is preliminary data.</text>
</comment>
<gene>
    <name evidence="4" type="ORF">FAZ15_11830</name>
</gene>
<keyword evidence="2 4" id="KW-0413">Isomerase</keyword>
<evidence type="ECO:0000256" key="2">
    <source>
        <dbReference type="PROSITE-ProRule" id="PRU00278"/>
    </source>
</evidence>
<dbReference type="InterPro" id="IPR050280">
    <property type="entry name" value="OMP_Chaperone_SurA"/>
</dbReference>
<accession>A0A4U0P0E0</accession>
<dbReference type="Proteomes" id="UP000306808">
    <property type="component" value="Unassembled WGS sequence"/>
</dbReference>
<organism evidence="4 5">
    <name type="scientific">Sphingobacterium olei</name>
    <dbReference type="NCBI Taxonomy" id="2571155"/>
    <lineage>
        <taxon>Bacteria</taxon>
        <taxon>Pseudomonadati</taxon>
        <taxon>Bacteroidota</taxon>
        <taxon>Sphingobacteriia</taxon>
        <taxon>Sphingobacteriales</taxon>
        <taxon>Sphingobacteriaceae</taxon>
        <taxon>Sphingobacterium</taxon>
    </lineage>
</organism>
<evidence type="ECO:0000313" key="4">
    <source>
        <dbReference type="EMBL" id="TJZ60671.1"/>
    </source>
</evidence>
<dbReference type="PANTHER" id="PTHR47637:SF1">
    <property type="entry name" value="CHAPERONE SURA"/>
    <property type="match status" value="1"/>
</dbReference>
<keyword evidence="2" id="KW-0697">Rotamase</keyword>
<dbReference type="SUPFAM" id="SSF54534">
    <property type="entry name" value="FKBP-like"/>
    <property type="match status" value="2"/>
</dbReference>
<proteinExistence type="predicted"/>
<dbReference type="InterPro" id="IPR046357">
    <property type="entry name" value="PPIase_dom_sf"/>
</dbReference>
<keyword evidence="5" id="KW-1185">Reference proteome</keyword>
<dbReference type="PROSITE" id="PS50198">
    <property type="entry name" value="PPIC_PPIASE_2"/>
    <property type="match status" value="2"/>
</dbReference>
<evidence type="ECO:0000313" key="5">
    <source>
        <dbReference type="Proteomes" id="UP000306808"/>
    </source>
</evidence>
<dbReference type="SUPFAM" id="SSF109998">
    <property type="entry name" value="Triger factor/SurA peptide-binding domain-like"/>
    <property type="match status" value="1"/>
</dbReference>
<feature type="domain" description="PpiC" evidence="3">
    <location>
        <begin position="272"/>
        <end position="330"/>
    </location>
</feature>
<dbReference type="InterPro" id="IPR027304">
    <property type="entry name" value="Trigger_fact/SurA_dom_sf"/>
</dbReference>
<sequence length="453" mass="51074">MKKHIGLTVLLLTTVFSSFSQERLVDRIVATVGNSSILQSDLEMQYAQALAEGSKPDETIKCAILQQLLTQKLLAQQAVIDSIEVSESQVDDELNRRIRFMTQRAGGKENLESFLNRSLLQHKEEMRPSVAELLKAQRMQQTIVSKIDVTPQEVKKYFESLDADSLPYFDTEIEYAQLIVNPILTKEEKQTFKDKAEGYRQQVVNGSDFGTIARLYSEDGSAPSGGDLGFATRESYVKEFSAQAFRLKEGEISPVFETQYGFHFLQVLARRGEEVNVRHVLVKTKPTPAALQRTKAKIDSIYDRIAAKKMDFNTAASLYSDDNFTKYNGGVVTSEYDGSTLIPVTQLNDVTVFNAIDPLKAGETSKSVLVTDKRTGETSYVLYYLKSRIPPHKASLEQDFAKIKEAAKQNKTNIKLSEWFETRKDNTFIDVNPDFMTCQELEDWVSTGKVAKN</sequence>
<dbReference type="PANTHER" id="PTHR47637">
    <property type="entry name" value="CHAPERONE SURA"/>
    <property type="match status" value="1"/>
</dbReference>
<protein>
    <submittedName>
        <fullName evidence="4">Peptidylprolyl isomerase</fullName>
    </submittedName>
</protein>
<dbReference type="GO" id="GO:0003755">
    <property type="term" value="F:peptidyl-prolyl cis-trans isomerase activity"/>
    <property type="evidence" value="ECO:0007669"/>
    <property type="project" value="UniProtKB-KW"/>
</dbReference>
<dbReference type="Gene3D" id="1.10.4030.10">
    <property type="entry name" value="Porin chaperone SurA, peptide-binding domain"/>
    <property type="match status" value="1"/>
</dbReference>
<dbReference type="AlphaFoldDB" id="A0A4U0P0E0"/>
<reference evidence="4 5" key="1">
    <citation type="submission" date="2019-04" db="EMBL/GenBank/DDBJ databases">
        <title>Sphingobacterium olei sp. nov., isolated from oil-contaminated soil.</title>
        <authorList>
            <person name="Liu B."/>
        </authorList>
    </citation>
    <scope>NUCLEOTIDE SEQUENCE [LARGE SCALE GENOMIC DNA]</scope>
    <source>
        <strain evidence="4 5">HAL-9</strain>
    </source>
</reference>
<dbReference type="InterPro" id="IPR000297">
    <property type="entry name" value="PPIase_PpiC"/>
</dbReference>
<keyword evidence="1" id="KW-0732">Signal</keyword>
<dbReference type="RefSeq" id="WP_136901515.1">
    <property type="nucleotide sequence ID" value="NZ_SUME01000004.1"/>
</dbReference>
<dbReference type="Pfam" id="PF13624">
    <property type="entry name" value="SurA_N_3"/>
    <property type="match status" value="1"/>
</dbReference>
<dbReference type="Pfam" id="PF00639">
    <property type="entry name" value="Rotamase"/>
    <property type="match status" value="2"/>
</dbReference>
<dbReference type="Gene3D" id="3.10.50.40">
    <property type="match status" value="2"/>
</dbReference>
<dbReference type="OrthoDB" id="14196at2"/>
<feature type="domain" description="PpiC" evidence="3">
    <location>
        <begin position="175"/>
        <end position="269"/>
    </location>
</feature>
<evidence type="ECO:0000259" key="3">
    <source>
        <dbReference type="PROSITE" id="PS50198"/>
    </source>
</evidence>
<evidence type="ECO:0000256" key="1">
    <source>
        <dbReference type="ARBA" id="ARBA00022729"/>
    </source>
</evidence>